<proteinExistence type="predicted"/>
<dbReference type="Proteomes" id="UP000828390">
    <property type="component" value="Unassembled WGS sequence"/>
</dbReference>
<gene>
    <name evidence="2" type="ORF">DPMN_070688</name>
</gene>
<reference evidence="2" key="1">
    <citation type="journal article" date="2019" name="bioRxiv">
        <title>The Genome of the Zebra Mussel, Dreissena polymorpha: A Resource for Invasive Species Research.</title>
        <authorList>
            <person name="McCartney M.A."/>
            <person name="Auch B."/>
            <person name="Kono T."/>
            <person name="Mallez S."/>
            <person name="Zhang Y."/>
            <person name="Obille A."/>
            <person name="Becker A."/>
            <person name="Abrahante J.E."/>
            <person name="Garbe J."/>
            <person name="Badalamenti J.P."/>
            <person name="Herman A."/>
            <person name="Mangelson H."/>
            <person name="Liachko I."/>
            <person name="Sullivan S."/>
            <person name="Sone E.D."/>
            <person name="Koren S."/>
            <person name="Silverstein K.A.T."/>
            <person name="Beckman K.B."/>
            <person name="Gohl D.M."/>
        </authorList>
    </citation>
    <scope>NUCLEOTIDE SEQUENCE</scope>
    <source>
        <strain evidence="2">Duluth1</strain>
        <tissue evidence="2">Whole animal</tissue>
    </source>
</reference>
<dbReference type="Pfam" id="PF20478">
    <property type="entry name" value="P2RX7_C"/>
    <property type="match status" value="1"/>
</dbReference>
<keyword evidence="3" id="KW-1185">Reference proteome</keyword>
<comment type="caution">
    <text evidence="2">The sequence shown here is derived from an EMBL/GenBank/DDBJ whole genome shotgun (WGS) entry which is preliminary data.</text>
</comment>
<reference evidence="2" key="2">
    <citation type="submission" date="2020-11" db="EMBL/GenBank/DDBJ databases">
        <authorList>
            <person name="McCartney M.A."/>
            <person name="Auch B."/>
            <person name="Kono T."/>
            <person name="Mallez S."/>
            <person name="Becker A."/>
            <person name="Gohl D.M."/>
            <person name="Silverstein K.A.T."/>
            <person name="Koren S."/>
            <person name="Bechman K.B."/>
            <person name="Herman A."/>
            <person name="Abrahante J.E."/>
            <person name="Garbe J."/>
        </authorList>
    </citation>
    <scope>NUCLEOTIDE SEQUENCE</scope>
    <source>
        <strain evidence="2">Duluth1</strain>
        <tissue evidence="2">Whole animal</tissue>
    </source>
</reference>
<accession>A0A9D3Z3H2</accession>
<name>A0A9D3Z3H2_DREPO</name>
<evidence type="ECO:0000313" key="2">
    <source>
        <dbReference type="EMBL" id="KAH3711187.1"/>
    </source>
</evidence>
<protein>
    <recommendedName>
        <fullName evidence="1">P2X purinoreceptor 7 intracellular domain-containing protein</fullName>
    </recommendedName>
</protein>
<evidence type="ECO:0000259" key="1">
    <source>
        <dbReference type="Pfam" id="PF20478"/>
    </source>
</evidence>
<dbReference type="EMBL" id="JAIWYP010000014">
    <property type="protein sequence ID" value="KAH3711187.1"/>
    <property type="molecule type" value="Genomic_DNA"/>
</dbReference>
<evidence type="ECO:0000313" key="3">
    <source>
        <dbReference type="Proteomes" id="UP000828390"/>
    </source>
</evidence>
<dbReference type="InterPro" id="IPR046815">
    <property type="entry name" value="P2RX7_C"/>
</dbReference>
<sequence length="110" mass="12988">MALCFTPIFNKIFPVIYLQKFNTLVLDERVLALGRLLRRNILVFPDEQLGEEENNNNVANRFHAYMNYTLWRHGRFSSEVRIPILACAVWKISDKFPHPYEQFIGFKPSV</sequence>
<dbReference type="AlphaFoldDB" id="A0A9D3Z3H2"/>
<dbReference type="PANTHER" id="PTHR36981:SF3">
    <property type="entry name" value="UBIQUITIN-LIKE PROTEASE FAMILY PROFILE DOMAIN-CONTAINING PROTEIN"/>
    <property type="match status" value="1"/>
</dbReference>
<feature type="domain" description="P2X purinoreceptor 7 intracellular" evidence="1">
    <location>
        <begin position="31"/>
        <end position="107"/>
    </location>
</feature>
<dbReference type="PANTHER" id="PTHR36981">
    <property type="entry name" value="ZGC:195170"/>
    <property type="match status" value="1"/>
</dbReference>
<organism evidence="2 3">
    <name type="scientific">Dreissena polymorpha</name>
    <name type="common">Zebra mussel</name>
    <name type="synonym">Mytilus polymorpha</name>
    <dbReference type="NCBI Taxonomy" id="45954"/>
    <lineage>
        <taxon>Eukaryota</taxon>
        <taxon>Metazoa</taxon>
        <taxon>Spiralia</taxon>
        <taxon>Lophotrochozoa</taxon>
        <taxon>Mollusca</taxon>
        <taxon>Bivalvia</taxon>
        <taxon>Autobranchia</taxon>
        <taxon>Heteroconchia</taxon>
        <taxon>Euheterodonta</taxon>
        <taxon>Imparidentia</taxon>
        <taxon>Neoheterodontei</taxon>
        <taxon>Myida</taxon>
        <taxon>Dreissenoidea</taxon>
        <taxon>Dreissenidae</taxon>
        <taxon>Dreissena</taxon>
    </lineage>
</organism>